<proteinExistence type="predicted"/>
<dbReference type="Proteomes" id="UP001283341">
    <property type="component" value="Unassembled WGS sequence"/>
</dbReference>
<keyword evidence="4" id="KW-1185">Reference proteome</keyword>
<name>A0AAE0I2A8_9PEZI</name>
<evidence type="ECO:0000256" key="1">
    <source>
        <dbReference type="SAM" id="SignalP"/>
    </source>
</evidence>
<protein>
    <recommendedName>
        <fullName evidence="2">SnoaL-like domain-containing protein</fullName>
    </recommendedName>
</protein>
<feature type="signal peptide" evidence="1">
    <location>
        <begin position="1"/>
        <end position="22"/>
    </location>
</feature>
<keyword evidence="1" id="KW-0732">Signal</keyword>
<evidence type="ECO:0000313" key="3">
    <source>
        <dbReference type="EMBL" id="KAK3317065.1"/>
    </source>
</evidence>
<comment type="caution">
    <text evidence="3">The sequence shown here is derived from an EMBL/GenBank/DDBJ whole genome shotgun (WGS) entry which is preliminary data.</text>
</comment>
<dbReference type="Pfam" id="PF13577">
    <property type="entry name" value="SnoaL_4"/>
    <property type="match status" value="2"/>
</dbReference>
<accession>A0AAE0I2A8</accession>
<dbReference type="AlphaFoldDB" id="A0AAE0I2A8"/>
<reference evidence="3" key="1">
    <citation type="journal article" date="2023" name="Mol. Phylogenet. Evol.">
        <title>Genome-scale phylogeny and comparative genomics of the fungal order Sordariales.</title>
        <authorList>
            <person name="Hensen N."/>
            <person name="Bonometti L."/>
            <person name="Westerberg I."/>
            <person name="Brannstrom I.O."/>
            <person name="Guillou S."/>
            <person name="Cros-Aarteil S."/>
            <person name="Calhoun S."/>
            <person name="Haridas S."/>
            <person name="Kuo A."/>
            <person name="Mondo S."/>
            <person name="Pangilinan J."/>
            <person name="Riley R."/>
            <person name="LaButti K."/>
            <person name="Andreopoulos B."/>
            <person name="Lipzen A."/>
            <person name="Chen C."/>
            <person name="Yan M."/>
            <person name="Daum C."/>
            <person name="Ng V."/>
            <person name="Clum A."/>
            <person name="Steindorff A."/>
            <person name="Ohm R.A."/>
            <person name="Martin F."/>
            <person name="Silar P."/>
            <person name="Natvig D.O."/>
            <person name="Lalanne C."/>
            <person name="Gautier V."/>
            <person name="Ament-Velasquez S.L."/>
            <person name="Kruys A."/>
            <person name="Hutchinson M.I."/>
            <person name="Powell A.J."/>
            <person name="Barry K."/>
            <person name="Miller A.N."/>
            <person name="Grigoriev I.V."/>
            <person name="Debuchy R."/>
            <person name="Gladieux P."/>
            <person name="Hiltunen Thoren M."/>
            <person name="Johannesson H."/>
        </authorList>
    </citation>
    <scope>NUCLEOTIDE SEQUENCE</scope>
    <source>
        <strain evidence="3">CBS 118394</strain>
    </source>
</reference>
<feature type="domain" description="SnoaL-like" evidence="2">
    <location>
        <begin position="266"/>
        <end position="395"/>
    </location>
</feature>
<dbReference type="InterPro" id="IPR032710">
    <property type="entry name" value="NTF2-like_dom_sf"/>
</dbReference>
<dbReference type="Gene3D" id="3.10.450.50">
    <property type="match status" value="2"/>
</dbReference>
<feature type="chain" id="PRO_5042009996" description="SnoaL-like domain-containing protein" evidence="1">
    <location>
        <begin position="23"/>
        <end position="832"/>
    </location>
</feature>
<gene>
    <name evidence="3" type="ORF">B0H66DRAFT_626826</name>
</gene>
<sequence length="832" mass="91574">MRVSIGSLLLVLQAGSPWAVVAQSSVTTDSLTGNLARLEAVREIKNIQRTFAQLASYGRFKEMASLFADIGVLRWGQGKGDILAESDVTPVLGPAAIETWLRNEAGKMDGISPGSMNAMINEMPLVTLASDGRSAKGRWHCLRFMGDGAGQTRIEGGIFENQYRLQHVPGTGGHEERWKISVLRYYPMYTGNYRDGWKNVGGKSLPVIPYHYTPDEAGTPILQLASNESHHHHHHHHDGMLKLKRAPQHGNDSALAEEELVYRISQLNEEDEVRNLVHSAGYYVDRRMWPDVLDLFASNGTIAVDGQSSAPGRAGIQSVLERMGPAGLSRGILNDHPIYQTTVEVSSDGLTALARGLEIGMVGDSNAKTAEWQFCTFRHQLARDPDTGIWKIASLNYTRLMFADYRVGWANGGTTPSKSTPPPDFLFSILNISSPIPRRDPNWQPFYREGVHPTAVLLDDLQRRLLRSAAFDETEHISSAYGFYIDDIKCAQFAQLHAANGFKSSPGIGWYRTPNRIEKACTQRYGIRNDSTSALRSSVPFHWRIQPVILVSHDGRSTTLRTRNLQTGTGLNSTSGFSGLAGFNGGMYHDQFVLETTHTGKTRRKIWCLTIDEFYWSSGNWVSGWAGVNRTTTLIKRDLMVSKRQNGSMADFPPDVSVKDPHFGNRYAGFMGGPTPTVSWPNILTMWWNYRNPVSGRVPETYWGPGCVPCRNGVRPEWALPENGFEEPPTGPTIVTAMVTPGVQGNDMSSTTVSVSVGSGPEEGVWGYVELRRGDRSGNLMGEALLDNDGFATFSVPAGDLKVGKNRLAVYFAGNDRVKPGRGIVVVDGASG</sequence>
<dbReference type="InterPro" id="IPR037401">
    <property type="entry name" value="SnoaL-like"/>
</dbReference>
<organism evidence="3 4">
    <name type="scientific">Apodospora peruviana</name>
    <dbReference type="NCBI Taxonomy" id="516989"/>
    <lineage>
        <taxon>Eukaryota</taxon>
        <taxon>Fungi</taxon>
        <taxon>Dikarya</taxon>
        <taxon>Ascomycota</taxon>
        <taxon>Pezizomycotina</taxon>
        <taxon>Sordariomycetes</taxon>
        <taxon>Sordariomycetidae</taxon>
        <taxon>Sordariales</taxon>
        <taxon>Lasiosphaeriaceae</taxon>
        <taxon>Apodospora</taxon>
    </lineage>
</organism>
<reference evidence="3" key="2">
    <citation type="submission" date="2023-06" db="EMBL/GenBank/DDBJ databases">
        <authorList>
            <consortium name="Lawrence Berkeley National Laboratory"/>
            <person name="Haridas S."/>
            <person name="Hensen N."/>
            <person name="Bonometti L."/>
            <person name="Westerberg I."/>
            <person name="Brannstrom I.O."/>
            <person name="Guillou S."/>
            <person name="Cros-Aarteil S."/>
            <person name="Calhoun S."/>
            <person name="Kuo A."/>
            <person name="Mondo S."/>
            <person name="Pangilinan J."/>
            <person name="Riley R."/>
            <person name="Labutti K."/>
            <person name="Andreopoulos B."/>
            <person name="Lipzen A."/>
            <person name="Chen C."/>
            <person name="Yanf M."/>
            <person name="Daum C."/>
            <person name="Ng V."/>
            <person name="Clum A."/>
            <person name="Steindorff A."/>
            <person name="Ohm R."/>
            <person name="Martin F."/>
            <person name="Silar P."/>
            <person name="Natvig D."/>
            <person name="Lalanne C."/>
            <person name="Gautier V."/>
            <person name="Ament-Velasquez S.L."/>
            <person name="Kruys A."/>
            <person name="Hutchinson M.I."/>
            <person name="Powell A.J."/>
            <person name="Barry K."/>
            <person name="Miller A.N."/>
            <person name="Grigoriev I.V."/>
            <person name="Debuchy R."/>
            <person name="Gladieux P."/>
            <person name="Thoren M.H."/>
            <person name="Johannesson H."/>
        </authorList>
    </citation>
    <scope>NUCLEOTIDE SEQUENCE</scope>
    <source>
        <strain evidence="3">CBS 118394</strain>
    </source>
</reference>
<dbReference type="SUPFAM" id="SSF54427">
    <property type="entry name" value="NTF2-like"/>
    <property type="match status" value="3"/>
</dbReference>
<dbReference type="EMBL" id="JAUEDM010000005">
    <property type="protein sequence ID" value="KAK3317065.1"/>
    <property type="molecule type" value="Genomic_DNA"/>
</dbReference>
<evidence type="ECO:0000259" key="2">
    <source>
        <dbReference type="Pfam" id="PF13577"/>
    </source>
</evidence>
<feature type="domain" description="SnoaL-like" evidence="2">
    <location>
        <begin position="37"/>
        <end position="183"/>
    </location>
</feature>
<evidence type="ECO:0000313" key="4">
    <source>
        <dbReference type="Proteomes" id="UP001283341"/>
    </source>
</evidence>